<dbReference type="Gene3D" id="1.10.8.720">
    <property type="entry name" value="Region D6 of dynein motor"/>
    <property type="match status" value="1"/>
</dbReference>
<dbReference type="GO" id="GO:0030286">
    <property type="term" value="C:dynein complex"/>
    <property type="evidence" value="ECO:0007669"/>
    <property type="project" value="InterPro"/>
</dbReference>
<dbReference type="Proteomes" id="UP001461498">
    <property type="component" value="Unassembled WGS sequence"/>
</dbReference>
<dbReference type="Pfam" id="PF18198">
    <property type="entry name" value="AAA_lid_11"/>
    <property type="match status" value="1"/>
</dbReference>
<name>A0AAW1CMV7_9HEMI</name>
<dbReference type="GO" id="GO:0007018">
    <property type="term" value="P:microtubule-based movement"/>
    <property type="evidence" value="ECO:0007669"/>
    <property type="project" value="InterPro"/>
</dbReference>
<evidence type="ECO:0000313" key="3">
    <source>
        <dbReference type="Proteomes" id="UP001461498"/>
    </source>
</evidence>
<dbReference type="GO" id="GO:0051959">
    <property type="term" value="F:dynein light intermediate chain binding"/>
    <property type="evidence" value="ECO:0007669"/>
    <property type="project" value="InterPro"/>
</dbReference>
<evidence type="ECO:0000259" key="1">
    <source>
        <dbReference type="Pfam" id="PF18198"/>
    </source>
</evidence>
<dbReference type="GO" id="GO:0045505">
    <property type="term" value="F:dynein intermediate chain binding"/>
    <property type="evidence" value="ECO:0007669"/>
    <property type="project" value="InterPro"/>
</dbReference>
<dbReference type="InterPro" id="IPR026983">
    <property type="entry name" value="DHC"/>
</dbReference>
<feature type="domain" description="Dynein heavy chain AAA lid" evidence="1">
    <location>
        <begin position="23"/>
        <end position="124"/>
    </location>
</feature>
<comment type="caution">
    <text evidence="2">The sequence shown here is derived from an EMBL/GenBank/DDBJ whole genome shotgun (WGS) entry which is preliminary data.</text>
</comment>
<accession>A0AAW1CMV7</accession>
<gene>
    <name evidence="2" type="ORF">O3M35_004031</name>
</gene>
<dbReference type="AlphaFoldDB" id="A0AAW1CMV7"/>
<dbReference type="InterPro" id="IPR042219">
    <property type="entry name" value="AAA_lid_11_sf"/>
</dbReference>
<dbReference type="InterPro" id="IPR041658">
    <property type="entry name" value="AAA_lid_11"/>
</dbReference>
<sequence>MESCISLLKSDRLSASSSNYAVIVYRLALFQCSMQLRADYGKTGWNLPYEFGNDLFCSAVSVINQYVQLLNDEAEGEDSIVKWHSLMQLIADYVYSNTITDKFDREVMEIYLKELCTDDVFSCTNSAAHTLGNILYSLRLA</sequence>
<organism evidence="2 3">
    <name type="scientific">Rhynocoris fuscipes</name>
    <dbReference type="NCBI Taxonomy" id="488301"/>
    <lineage>
        <taxon>Eukaryota</taxon>
        <taxon>Metazoa</taxon>
        <taxon>Ecdysozoa</taxon>
        <taxon>Arthropoda</taxon>
        <taxon>Hexapoda</taxon>
        <taxon>Insecta</taxon>
        <taxon>Pterygota</taxon>
        <taxon>Neoptera</taxon>
        <taxon>Paraneoptera</taxon>
        <taxon>Hemiptera</taxon>
        <taxon>Heteroptera</taxon>
        <taxon>Panheteroptera</taxon>
        <taxon>Cimicomorpha</taxon>
        <taxon>Reduviidae</taxon>
        <taxon>Harpactorinae</taxon>
        <taxon>Harpactorini</taxon>
        <taxon>Rhynocoris</taxon>
    </lineage>
</organism>
<protein>
    <recommendedName>
        <fullName evidence="1">Dynein heavy chain AAA lid domain-containing protein</fullName>
    </recommendedName>
</protein>
<proteinExistence type="predicted"/>
<dbReference type="PANTHER" id="PTHR45703">
    <property type="entry name" value="DYNEIN HEAVY CHAIN"/>
    <property type="match status" value="1"/>
</dbReference>
<reference evidence="2 3" key="1">
    <citation type="submission" date="2022-12" db="EMBL/GenBank/DDBJ databases">
        <title>Chromosome-level genome assembly of true bugs.</title>
        <authorList>
            <person name="Ma L."/>
            <person name="Li H."/>
        </authorList>
    </citation>
    <scope>NUCLEOTIDE SEQUENCE [LARGE SCALE GENOMIC DNA]</scope>
    <source>
        <strain evidence="2">Lab_2022b</strain>
    </source>
</reference>
<keyword evidence="3" id="KW-1185">Reference proteome</keyword>
<evidence type="ECO:0000313" key="2">
    <source>
        <dbReference type="EMBL" id="KAK9498153.1"/>
    </source>
</evidence>
<dbReference type="EMBL" id="JAPXFL010000013">
    <property type="protein sequence ID" value="KAK9498153.1"/>
    <property type="molecule type" value="Genomic_DNA"/>
</dbReference>